<evidence type="ECO:0000313" key="3">
    <source>
        <dbReference type="EMBL" id="KAK3911314.1"/>
    </source>
</evidence>
<comment type="caution">
    <text evidence="3">The sequence shown here is derived from an EMBL/GenBank/DDBJ whole genome shotgun (WGS) entry which is preliminary data.</text>
</comment>
<evidence type="ECO:0000313" key="4">
    <source>
        <dbReference type="Proteomes" id="UP001219518"/>
    </source>
</evidence>
<evidence type="ECO:0000256" key="1">
    <source>
        <dbReference type="SAM" id="MobiDB-lite"/>
    </source>
</evidence>
<accession>A0AAE1LA11</accession>
<organism evidence="3 4">
    <name type="scientific">Frankliniella fusca</name>
    <dbReference type="NCBI Taxonomy" id="407009"/>
    <lineage>
        <taxon>Eukaryota</taxon>
        <taxon>Metazoa</taxon>
        <taxon>Ecdysozoa</taxon>
        <taxon>Arthropoda</taxon>
        <taxon>Hexapoda</taxon>
        <taxon>Insecta</taxon>
        <taxon>Pterygota</taxon>
        <taxon>Neoptera</taxon>
        <taxon>Paraneoptera</taxon>
        <taxon>Thysanoptera</taxon>
        <taxon>Terebrantia</taxon>
        <taxon>Thripoidea</taxon>
        <taxon>Thripidae</taxon>
        <taxon>Frankliniella</taxon>
    </lineage>
</organism>
<gene>
    <name evidence="3" type="ORF">KUF71_021095</name>
</gene>
<dbReference type="EMBL" id="JAHWGI010000256">
    <property type="protein sequence ID" value="KAK3911314.1"/>
    <property type="molecule type" value="Genomic_DNA"/>
</dbReference>
<feature type="transmembrane region" description="Helical" evidence="2">
    <location>
        <begin position="80"/>
        <end position="99"/>
    </location>
</feature>
<proteinExistence type="predicted"/>
<sequence length="200" mass="21754">MISLTAGTAASLAKIKPPPAVHKKSPRKHEDKEEEGREHAPQDHVEPPRCECGSAAVLVDLGGLGLPPEREPPCVDLSQLPQLSLTWLLCAAMWVYVVWKWPEGLGGLLGGILGVGVFVPTAFWIIFLFAKDCFREELEEGDDGWPVPAGYNEGGQEVDTGAGTTAVTLVTHFREPSELLPNAVNYYHTICEVKQTETIV</sequence>
<keyword evidence="2" id="KW-1133">Transmembrane helix</keyword>
<name>A0AAE1LA11_9NEOP</name>
<feature type="region of interest" description="Disordered" evidence="1">
    <location>
        <begin position="1"/>
        <end position="48"/>
    </location>
</feature>
<feature type="transmembrane region" description="Helical" evidence="2">
    <location>
        <begin position="105"/>
        <end position="130"/>
    </location>
</feature>
<protein>
    <submittedName>
        <fullName evidence="3">Glucans biosynthesis glucosyltransferase H</fullName>
    </submittedName>
</protein>
<evidence type="ECO:0000256" key="2">
    <source>
        <dbReference type="SAM" id="Phobius"/>
    </source>
</evidence>
<keyword evidence="2" id="KW-0472">Membrane</keyword>
<reference evidence="3" key="2">
    <citation type="journal article" date="2023" name="BMC Genomics">
        <title>Pest status, molecular evolution, and epigenetic factors derived from the genome assembly of Frankliniella fusca, a thysanopteran phytovirus vector.</title>
        <authorList>
            <person name="Catto M.A."/>
            <person name="Labadie P.E."/>
            <person name="Jacobson A.L."/>
            <person name="Kennedy G.G."/>
            <person name="Srinivasan R."/>
            <person name="Hunt B.G."/>
        </authorList>
    </citation>
    <scope>NUCLEOTIDE SEQUENCE</scope>
    <source>
        <strain evidence="3">PL_HMW_Pooled</strain>
    </source>
</reference>
<feature type="compositionally biased region" description="Basic and acidic residues" evidence="1">
    <location>
        <begin position="28"/>
        <end position="48"/>
    </location>
</feature>
<keyword evidence="4" id="KW-1185">Reference proteome</keyword>
<reference evidence="3" key="1">
    <citation type="submission" date="2021-07" db="EMBL/GenBank/DDBJ databases">
        <authorList>
            <person name="Catto M.A."/>
            <person name="Jacobson A."/>
            <person name="Kennedy G."/>
            <person name="Labadie P."/>
            <person name="Hunt B.G."/>
            <person name="Srinivasan R."/>
        </authorList>
    </citation>
    <scope>NUCLEOTIDE SEQUENCE</scope>
    <source>
        <strain evidence="3">PL_HMW_Pooled</strain>
        <tissue evidence="3">Head</tissue>
    </source>
</reference>
<dbReference type="Proteomes" id="UP001219518">
    <property type="component" value="Unassembled WGS sequence"/>
</dbReference>
<dbReference type="AlphaFoldDB" id="A0AAE1LA11"/>
<keyword evidence="2" id="KW-0812">Transmembrane</keyword>